<dbReference type="OrthoDB" id="7283113at2"/>
<dbReference type="PROSITE" id="PS50893">
    <property type="entry name" value="ABC_TRANSPORTER_2"/>
    <property type="match status" value="2"/>
</dbReference>
<dbReference type="Pfam" id="PF00005">
    <property type="entry name" value="ABC_tran"/>
    <property type="match status" value="2"/>
</dbReference>
<evidence type="ECO:0000256" key="2">
    <source>
        <dbReference type="ARBA" id="ARBA00022597"/>
    </source>
</evidence>
<dbReference type="RefSeq" id="WP_037446128.1">
    <property type="nucleotide sequence ID" value="NZ_AVFL01000001.1"/>
</dbReference>
<evidence type="ECO:0000313" key="7">
    <source>
        <dbReference type="EMBL" id="EWY42717.1"/>
    </source>
</evidence>
<evidence type="ECO:0000256" key="3">
    <source>
        <dbReference type="ARBA" id="ARBA00022737"/>
    </source>
</evidence>
<dbReference type="PANTHER" id="PTHR43790">
    <property type="entry name" value="CARBOHYDRATE TRANSPORT ATP-BINDING PROTEIN MG119-RELATED"/>
    <property type="match status" value="1"/>
</dbReference>
<gene>
    <name evidence="7" type="ORF">N825_02335</name>
</gene>
<evidence type="ECO:0000313" key="8">
    <source>
        <dbReference type="Proteomes" id="UP000019486"/>
    </source>
</evidence>
<organism evidence="7 8">
    <name type="scientific">Skermanella stibiiresistens SB22</name>
    <dbReference type="NCBI Taxonomy" id="1385369"/>
    <lineage>
        <taxon>Bacteria</taxon>
        <taxon>Pseudomonadati</taxon>
        <taxon>Pseudomonadota</taxon>
        <taxon>Alphaproteobacteria</taxon>
        <taxon>Rhodospirillales</taxon>
        <taxon>Azospirillaceae</taxon>
        <taxon>Skermanella</taxon>
    </lineage>
</organism>
<evidence type="ECO:0000256" key="4">
    <source>
        <dbReference type="ARBA" id="ARBA00022741"/>
    </source>
</evidence>
<dbReference type="STRING" id="1385369.N825_02335"/>
<keyword evidence="4" id="KW-0547">Nucleotide-binding</keyword>
<keyword evidence="5" id="KW-0067">ATP-binding</keyword>
<dbReference type="Gene3D" id="3.40.50.300">
    <property type="entry name" value="P-loop containing nucleotide triphosphate hydrolases"/>
    <property type="match status" value="2"/>
</dbReference>
<dbReference type="InterPro" id="IPR050107">
    <property type="entry name" value="ABC_carbohydrate_import_ATPase"/>
</dbReference>
<evidence type="ECO:0000256" key="1">
    <source>
        <dbReference type="ARBA" id="ARBA00022448"/>
    </source>
</evidence>
<dbReference type="InterPro" id="IPR017871">
    <property type="entry name" value="ABC_transporter-like_CS"/>
</dbReference>
<proteinExistence type="predicted"/>
<evidence type="ECO:0000256" key="5">
    <source>
        <dbReference type="ARBA" id="ARBA00022840"/>
    </source>
</evidence>
<dbReference type="CDD" id="cd03215">
    <property type="entry name" value="ABC_Carb_Monos_II"/>
    <property type="match status" value="1"/>
</dbReference>
<name>W9HDF6_9PROT</name>
<keyword evidence="1" id="KW-0813">Transport</keyword>
<evidence type="ECO:0000259" key="6">
    <source>
        <dbReference type="PROSITE" id="PS50893"/>
    </source>
</evidence>
<sequence>MTAAIEALRMDRIVKAYGPTVALDGASISVRSGETHALLGENGAGKSTTVKLLSGLIRPNSGSIRIFGDEVHLNRPTDAHHHGVQTAFQEISLVRDLTVAENLLLPNAPTGIAGLLRRRHGEALVREHLERLDLGGINPRAEVGTLDLPQRQKIEIARAVFRHPRVLLLDEPTSALSGRDIDWLGGLIERLKADGVTTIFISHRMAEVRLFCDRLTVLRNGKDVGSGEVSEINDDEVIRMIIGRSLTATFPPKPPVKPRDPAAVPVLSGQGLATDGKLSDAGFDLMPGEILGIAGLQGMGQQDLFQALFGVIPLTAGEIRVDGRPVTLASPQDAIRANIGISLVPEDRKTEGLFLRLDGKFNVSLPVLDRFSRAGFIDGKAEKAAVAEVLDQVEVHPRAIHTPSGAFSGGNQQKIAIAKWLVAGSRTLLMFDPTRGVDVGTKHQLYVMMRSFVEAGGSVLFYSTEIAELVNLCDRVLVMYGGRFVDELEGEAIEEERIMHGALGGLTGRAREVAA</sequence>
<dbReference type="PROSITE" id="PS00211">
    <property type="entry name" value="ABC_TRANSPORTER_1"/>
    <property type="match status" value="1"/>
</dbReference>
<protein>
    <submittedName>
        <fullName evidence="7">ABC transporter</fullName>
    </submittedName>
</protein>
<dbReference type="CDD" id="cd03216">
    <property type="entry name" value="ABC_Carb_Monos_I"/>
    <property type="match status" value="1"/>
</dbReference>
<keyword evidence="2" id="KW-0762">Sugar transport</keyword>
<accession>W9HDF6</accession>
<dbReference type="InterPro" id="IPR003439">
    <property type="entry name" value="ABC_transporter-like_ATP-bd"/>
</dbReference>
<dbReference type="PANTHER" id="PTHR43790:SF9">
    <property type="entry name" value="GALACTOFURANOSE TRANSPORTER ATP-BINDING PROTEIN YTFR"/>
    <property type="match status" value="1"/>
</dbReference>
<dbReference type="SUPFAM" id="SSF52540">
    <property type="entry name" value="P-loop containing nucleoside triphosphate hydrolases"/>
    <property type="match status" value="2"/>
</dbReference>
<dbReference type="PATRIC" id="fig|1385369.3.peg.460"/>
<dbReference type="AlphaFoldDB" id="W9HDF6"/>
<dbReference type="InterPro" id="IPR003593">
    <property type="entry name" value="AAA+_ATPase"/>
</dbReference>
<keyword evidence="3" id="KW-0677">Repeat</keyword>
<feature type="domain" description="ABC transporter" evidence="6">
    <location>
        <begin position="8"/>
        <end position="245"/>
    </location>
</feature>
<keyword evidence="8" id="KW-1185">Reference proteome</keyword>
<dbReference type="GO" id="GO:0005524">
    <property type="term" value="F:ATP binding"/>
    <property type="evidence" value="ECO:0007669"/>
    <property type="project" value="UniProtKB-KW"/>
</dbReference>
<feature type="domain" description="ABC transporter" evidence="6">
    <location>
        <begin position="256"/>
        <end position="506"/>
    </location>
</feature>
<comment type="caution">
    <text evidence="7">The sequence shown here is derived from an EMBL/GenBank/DDBJ whole genome shotgun (WGS) entry which is preliminary data.</text>
</comment>
<dbReference type="SMART" id="SM00382">
    <property type="entry name" value="AAA"/>
    <property type="match status" value="2"/>
</dbReference>
<dbReference type="InterPro" id="IPR027417">
    <property type="entry name" value="P-loop_NTPase"/>
</dbReference>
<dbReference type="GO" id="GO:0016887">
    <property type="term" value="F:ATP hydrolysis activity"/>
    <property type="evidence" value="ECO:0007669"/>
    <property type="project" value="InterPro"/>
</dbReference>
<dbReference type="EMBL" id="AVFL01000001">
    <property type="protein sequence ID" value="EWY42717.1"/>
    <property type="molecule type" value="Genomic_DNA"/>
</dbReference>
<dbReference type="Proteomes" id="UP000019486">
    <property type="component" value="Unassembled WGS sequence"/>
</dbReference>
<reference evidence="7 8" key="1">
    <citation type="submission" date="2013-08" db="EMBL/GenBank/DDBJ databases">
        <title>The genome sequence of Skermanella stibiiresistens.</title>
        <authorList>
            <person name="Zhu W."/>
            <person name="Wang G."/>
        </authorList>
    </citation>
    <scope>NUCLEOTIDE SEQUENCE [LARGE SCALE GENOMIC DNA]</scope>
    <source>
        <strain evidence="7 8">SB22</strain>
    </source>
</reference>